<comment type="caution">
    <text evidence="1">The sequence shown here is derived from an EMBL/GenBank/DDBJ whole genome shotgun (WGS) entry which is preliminary data.</text>
</comment>
<dbReference type="AlphaFoldDB" id="A0A8X6MX05"/>
<evidence type="ECO:0000313" key="2">
    <source>
        <dbReference type="Proteomes" id="UP000887013"/>
    </source>
</evidence>
<sequence>MGKSPYELAGGTESTFSIPEAILDAQEPPETRLENLTEVKAATNMYPRRYARKHASALQMSDRSVLEFYKSRLTSISIDNCCNTGVKRERY</sequence>
<organism evidence="1 2">
    <name type="scientific">Nephila pilipes</name>
    <name type="common">Giant wood spider</name>
    <name type="synonym">Nephila maculata</name>
    <dbReference type="NCBI Taxonomy" id="299642"/>
    <lineage>
        <taxon>Eukaryota</taxon>
        <taxon>Metazoa</taxon>
        <taxon>Ecdysozoa</taxon>
        <taxon>Arthropoda</taxon>
        <taxon>Chelicerata</taxon>
        <taxon>Arachnida</taxon>
        <taxon>Araneae</taxon>
        <taxon>Araneomorphae</taxon>
        <taxon>Entelegynae</taxon>
        <taxon>Araneoidea</taxon>
        <taxon>Nephilidae</taxon>
        <taxon>Nephila</taxon>
    </lineage>
</organism>
<name>A0A8X6MX05_NEPPI</name>
<keyword evidence="2" id="KW-1185">Reference proteome</keyword>
<accession>A0A8X6MX05</accession>
<dbReference type="EMBL" id="BMAW01051778">
    <property type="protein sequence ID" value="GFS82293.1"/>
    <property type="molecule type" value="Genomic_DNA"/>
</dbReference>
<evidence type="ECO:0000313" key="1">
    <source>
        <dbReference type="EMBL" id="GFS82293.1"/>
    </source>
</evidence>
<gene>
    <name evidence="1" type="ORF">NPIL_576761</name>
</gene>
<dbReference type="Proteomes" id="UP000887013">
    <property type="component" value="Unassembled WGS sequence"/>
</dbReference>
<protein>
    <submittedName>
        <fullName evidence="1">Uncharacterized protein</fullName>
    </submittedName>
</protein>
<proteinExistence type="predicted"/>
<reference evidence="1" key="1">
    <citation type="submission" date="2020-08" db="EMBL/GenBank/DDBJ databases">
        <title>Multicomponent nature underlies the extraordinary mechanical properties of spider dragline silk.</title>
        <authorList>
            <person name="Kono N."/>
            <person name="Nakamura H."/>
            <person name="Mori M."/>
            <person name="Yoshida Y."/>
            <person name="Ohtoshi R."/>
            <person name="Malay A.D."/>
            <person name="Moran D.A.P."/>
            <person name="Tomita M."/>
            <person name="Numata K."/>
            <person name="Arakawa K."/>
        </authorList>
    </citation>
    <scope>NUCLEOTIDE SEQUENCE</scope>
</reference>